<feature type="compositionally biased region" description="Low complexity" evidence="3">
    <location>
        <begin position="250"/>
        <end position="262"/>
    </location>
</feature>
<feature type="compositionally biased region" description="Polar residues" evidence="3">
    <location>
        <begin position="172"/>
        <end position="193"/>
    </location>
</feature>
<proteinExistence type="predicted"/>
<feature type="region of interest" description="Disordered" evidence="3">
    <location>
        <begin position="139"/>
        <end position="496"/>
    </location>
</feature>
<dbReference type="PROSITE" id="PS50014">
    <property type="entry name" value="BROMODOMAIN_2"/>
    <property type="match status" value="1"/>
</dbReference>
<feature type="compositionally biased region" description="Polar residues" evidence="3">
    <location>
        <begin position="139"/>
        <end position="150"/>
    </location>
</feature>
<dbReference type="GO" id="GO:0035267">
    <property type="term" value="C:NuA4 histone acetyltransferase complex"/>
    <property type="evidence" value="ECO:0007669"/>
    <property type="project" value="TreeGrafter"/>
</dbReference>
<dbReference type="PANTHER" id="PTHR15398:SF4">
    <property type="entry name" value="BROMODOMAIN-CONTAINING PROTEIN 8 ISOFORM X1"/>
    <property type="match status" value="1"/>
</dbReference>
<feature type="compositionally biased region" description="Low complexity" evidence="3">
    <location>
        <begin position="204"/>
        <end position="215"/>
    </location>
</feature>
<evidence type="ECO:0000256" key="1">
    <source>
        <dbReference type="ARBA" id="ARBA00023117"/>
    </source>
</evidence>
<feature type="compositionally biased region" description="Polar residues" evidence="3">
    <location>
        <begin position="368"/>
        <end position="377"/>
    </location>
</feature>
<feature type="domain" description="Bromo" evidence="4">
    <location>
        <begin position="516"/>
        <end position="586"/>
    </location>
</feature>
<evidence type="ECO:0000256" key="2">
    <source>
        <dbReference type="PROSITE-ProRule" id="PRU00035"/>
    </source>
</evidence>
<evidence type="ECO:0000313" key="5">
    <source>
        <dbReference type="EMBL" id="KAF5363793.1"/>
    </source>
</evidence>
<organism evidence="5 6">
    <name type="scientific">Leucocoprinus leucothites</name>
    <dbReference type="NCBI Taxonomy" id="201217"/>
    <lineage>
        <taxon>Eukaryota</taxon>
        <taxon>Fungi</taxon>
        <taxon>Dikarya</taxon>
        <taxon>Basidiomycota</taxon>
        <taxon>Agaricomycotina</taxon>
        <taxon>Agaricomycetes</taxon>
        <taxon>Agaricomycetidae</taxon>
        <taxon>Agaricales</taxon>
        <taxon>Agaricineae</taxon>
        <taxon>Agaricaceae</taxon>
        <taxon>Leucocoprinus</taxon>
    </lineage>
</organism>
<dbReference type="OrthoDB" id="1742084at2759"/>
<feature type="compositionally biased region" description="Polar residues" evidence="3">
    <location>
        <begin position="223"/>
        <end position="232"/>
    </location>
</feature>
<gene>
    <name evidence="5" type="ORF">D9756_000418</name>
</gene>
<dbReference type="PRINTS" id="PR00503">
    <property type="entry name" value="BROMODOMAIN"/>
</dbReference>
<dbReference type="PANTHER" id="PTHR15398">
    <property type="entry name" value="BROMODOMAIN-CONTAINING PROTEIN 8"/>
    <property type="match status" value="1"/>
</dbReference>
<evidence type="ECO:0000259" key="4">
    <source>
        <dbReference type="PROSITE" id="PS50014"/>
    </source>
</evidence>
<dbReference type="InterPro" id="IPR001487">
    <property type="entry name" value="Bromodomain"/>
</dbReference>
<evidence type="ECO:0000313" key="6">
    <source>
        <dbReference type="Proteomes" id="UP000559027"/>
    </source>
</evidence>
<dbReference type="Gene3D" id="1.20.920.10">
    <property type="entry name" value="Bromodomain-like"/>
    <property type="match status" value="1"/>
</dbReference>
<dbReference type="AlphaFoldDB" id="A0A8H5GF24"/>
<feature type="compositionally biased region" description="Acidic residues" evidence="3">
    <location>
        <begin position="280"/>
        <end position="297"/>
    </location>
</feature>
<comment type="caution">
    <text evidence="5">The sequence shown here is derived from an EMBL/GenBank/DDBJ whole genome shotgun (WGS) entry which is preliminary data.</text>
</comment>
<keyword evidence="1 2" id="KW-0103">Bromodomain</keyword>
<dbReference type="GO" id="GO:0006325">
    <property type="term" value="P:chromatin organization"/>
    <property type="evidence" value="ECO:0007669"/>
    <property type="project" value="UniProtKB-ARBA"/>
</dbReference>
<keyword evidence="6" id="KW-1185">Reference proteome</keyword>
<name>A0A8H5GF24_9AGAR</name>
<accession>A0A8H5GF24</accession>
<feature type="compositionally biased region" description="Acidic residues" evidence="3">
    <location>
        <begin position="323"/>
        <end position="332"/>
    </location>
</feature>
<dbReference type="SMART" id="SM00297">
    <property type="entry name" value="BROMO"/>
    <property type="match status" value="1"/>
</dbReference>
<feature type="compositionally biased region" description="Basic and acidic residues" evidence="3">
    <location>
        <begin position="333"/>
        <end position="350"/>
    </location>
</feature>
<protein>
    <recommendedName>
        <fullName evidence="4">Bromo domain-containing protein</fullName>
    </recommendedName>
</protein>
<sequence>MTTRSGKRATAAETQQPSHLEALLLAQGAWEMGASPSTWAPIAKILSKHPLVNRPKSFFTPQSCHSMYNSLMQDAGLDVIEECSSPQSSINLALAKKHYDLRFEELHRLILAEEHAFRTILKEIEDIKTGKWDEQLQSKVTGQASTNQESALADTLPTASAETGGDEAFSGSDLSGVTETSSPSQTREGSETPTLARLGDDTPTKPQTEQEPPQTTEDEVKKQTTPTASSMVGSVEVETEKDILNEETLVDSSAADDSVMADGTVASTDGDGAEQPRREEEEEEEDTTTKPEEEETDHEGNEVEVGVEQSVLEEQTMSAEHQPEEEEEEEEIRDASQHPEENEVEHKQLEGDEANSPSAEDQEDQEASEGTRQQVESEASDEEPAQVTRRSTRNKTTVPAAPVTRKTRRQTRASEPDVQSDAENADGAETPQEERASSPLPVEPIGTRRRKRKSSVPEPVESPRDRKRQRDESEPLDDDEPGPSTGGRRRRGDRSEEQLALKKFQNVIGMLHSQISQHRNGNIFHNPIRTVEAPDYHDIVKRPMDLKTIKARVKDGLITNSLEYQRDCFLMFANAMMYNRPGSDVYHMAEDMMHDSEGYINAFRQTEGLVRNRP</sequence>
<dbReference type="CDD" id="cd04369">
    <property type="entry name" value="Bromodomain"/>
    <property type="match status" value="1"/>
</dbReference>
<dbReference type="InterPro" id="IPR036427">
    <property type="entry name" value="Bromodomain-like_sf"/>
</dbReference>
<reference evidence="5 6" key="1">
    <citation type="journal article" date="2020" name="ISME J.">
        <title>Uncovering the hidden diversity of litter-decomposition mechanisms in mushroom-forming fungi.</title>
        <authorList>
            <person name="Floudas D."/>
            <person name="Bentzer J."/>
            <person name="Ahren D."/>
            <person name="Johansson T."/>
            <person name="Persson P."/>
            <person name="Tunlid A."/>
        </authorList>
    </citation>
    <scope>NUCLEOTIDE SEQUENCE [LARGE SCALE GENOMIC DNA]</scope>
    <source>
        <strain evidence="5 6">CBS 146.42</strain>
    </source>
</reference>
<dbReference type="Pfam" id="PF00439">
    <property type="entry name" value="Bromodomain"/>
    <property type="match status" value="1"/>
</dbReference>
<dbReference type="Proteomes" id="UP000559027">
    <property type="component" value="Unassembled WGS sequence"/>
</dbReference>
<dbReference type="SUPFAM" id="SSF47370">
    <property type="entry name" value="Bromodomain"/>
    <property type="match status" value="1"/>
</dbReference>
<dbReference type="EMBL" id="JAACJO010000001">
    <property type="protein sequence ID" value="KAF5363793.1"/>
    <property type="molecule type" value="Genomic_DNA"/>
</dbReference>
<feature type="compositionally biased region" description="Basic and acidic residues" evidence="3">
    <location>
        <begin position="461"/>
        <end position="473"/>
    </location>
</feature>
<evidence type="ECO:0000256" key="3">
    <source>
        <dbReference type="SAM" id="MobiDB-lite"/>
    </source>
</evidence>